<reference evidence="2 3" key="1">
    <citation type="submission" date="2015-05" db="EMBL/GenBank/DDBJ databases">
        <title>Draft genome sequence of Microvirga vignae strain BR3299, a novel nitrogen fixing bacteria isolated from Brazil semi-aired region.</title>
        <authorList>
            <person name="Zilli J.E."/>
            <person name="Passos S.R."/>
            <person name="Leite J."/>
            <person name="Baldani J.I."/>
            <person name="Xavier G.R."/>
            <person name="Rumjaneck N.G."/>
            <person name="Simoes-Araujo J.L."/>
        </authorList>
    </citation>
    <scope>NUCLEOTIDE SEQUENCE [LARGE SCALE GENOMIC DNA]</scope>
    <source>
        <strain evidence="2 3">BR3299</strain>
    </source>
</reference>
<dbReference type="PANTHER" id="PTHR33336">
    <property type="entry name" value="QUINOL MONOOXYGENASE YGIN-RELATED"/>
    <property type="match status" value="1"/>
</dbReference>
<comment type="caution">
    <text evidence="2">The sequence shown here is derived from an EMBL/GenBank/DDBJ whole genome shotgun (WGS) entry which is preliminary data.</text>
</comment>
<evidence type="ECO:0000313" key="3">
    <source>
        <dbReference type="Proteomes" id="UP000035489"/>
    </source>
</evidence>
<keyword evidence="3" id="KW-1185">Reference proteome</keyword>
<dbReference type="OrthoDB" id="9797178at2"/>
<dbReference type="RefSeq" id="WP_047191079.1">
    <property type="nucleotide sequence ID" value="NZ_LCYG01000057.1"/>
</dbReference>
<dbReference type="InterPro" id="IPR007138">
    <property type="entry name" value="ABM_dom"/>
</dbReference>
<dbReference type="PROSITE" id="PS51725">
    <property type="entry name" value="ABM"/>
    <property type="match status" value="1"/>
</dbReference>
<dbReference type="AlphaFoldDB" id="A0A0H1R830"/>
<dbReference type="PATRIC" id="fig|1225564.3.peg.5642"/>
<evidence type="ECO:0000259" key="1">
    <source>
        <dbReference type="PROSITE" id="PS51725"/>
    </source>
</evidence>
<gene>
    <name evidence="2" type="ORF">AA309_21455</name>
</gene>
<dbReference type="Proteomes" id="UP000035489">
    <property type="component" value="Unassembled WGS sequence"/>
</dbReference>
<evidence type="ECO:0000313" key="2">
    <source>
        <dbReference type="EMBL" id="KLK91239.1"/>
    </source>
</evidence>
<dbReference type="PANTHER" id="PTHR33336:SF3">
    <property type="entry name" value="ABM DOMAIN-CONTAINING PROTEIN"/>
    <property type="match status" value="1"/>
</dbReference>
<organism evidence="2 3">
    <name type="scientific">Microvirga vignae</name>
    <dbReference type="NCBI Taxonomy" id="1225564"/>
    <lineage>
        <taxon>Bacteria</taxon>
        <taxon>Pseudomonadati</taxon>
        <taxon>Pseudomonadota</taxon>
        <taxon>Alphaproteobacteria</taxon>
        <taxon>Hyphomicrobiales</taxon>
        <taxon>Methylobacteriaceae</taxon>
        <taxon>Microvirga</taxon>
    </lineage>
</organism>
<dbReference type="InterPro" id="IPR050744">
    <property type="entry name" value="AI-2_Isomerase_LsrG"/>
</dbReference>
<dbReference type="GO" id="GO:0016491">
    <property type="term" value="F:oxidoreductase activity"/>
    <property type="evidence" value="ECO:0007669"/>
    <property type="project" value="TreeGrafter"/>
</dbReference>
<proteinExistence type="predicted"/>
<dbReference type="EMBL" id="LCYG01000057">
    <property type="protein sequence ID" value="KLK91239.1"/>
    <property type="molecule type" value="Genomic_DNA"/>
</dbReference>
<accession>A0A0H1R830</accession>
<feature type="domain" description="ABM" evidence="1">
    <location>
        <begin position="4"/>
        <end position="93"/>
    </location>
</feature>
<dbReference type="GO" id="GO:0005829">
    <property type="term" value="C:cytosol"/>
    <property type="evidence" value="ECO:0007669"/>
    <property type="project" value="TreeGrafter"/>
</dbReference>
<dbReference type="Pfam" id="PF03992">
    <property type="entry name" value="ABM"/>
    <property type="match status" value="1"/>
</dbReference>
<sequence>MTNIRRIVRIQSKPGLAAATRAALIELQRATKAEAGCREFILFQALDDESAFLLIEDFASAEALDRHMQLQHTQAFFAREMVAGIKPIERSWMS</sequence>
<dbReference type="SUPFAM" id="SSF54909">
    <property type="entry name" value="Dimeric alpha+beta barrel"/>
    <property type="match status" value="1"/>
</dbReference>
<dbReference type="InterPro" id="IPR011008">
    <property type="entry name" value="Dimeric_a/b-barrel"/>
</dbReference>
<name>A0A0H1R830_9HYPH</name>
<protein>
    <recommendedName>
        <fullName evidence="1">ABM domain-containing protein</fullName>
    </recommendedName>
</protein>
<dbReference type="Gene3D" id="3.30.70.100">
    <property type="match status" value="1"/>
</dbReference>
<dbReference type="STRING" id="1225564.AA309_21455"/>